<name>B7C8W9_9FIRM</name>
<keyword evidence="1" id="KW-0472">Membrane</keyword>
<dbReference type="HOGENOM" id="CLU_949099_0_0_9"/>
<dbReference type="STRING" id="518637.EUBIFOR_00625"/>
<evidence type="ECO:0000256" key="1">
    <source>
        <dbReference type="SAM" id="Phobius"/>
    </source>
</evidence>
<organism evidence="2 3">
    <name type="scientific">Holdemanella biformis DSM 3989</name>
    <dbReference type="NCBI Taxonomy" id="518637"/>
    <lineage>
        <taxon>Bacteria</taxon>
        <taxon>Bacillati</taxon>
        <taxon>Bacillota</taxon>
        <taxon>Erysipelotrichia</taxon>
        <taxon>Erysipelotrichales</taxon>
        <taxon>Erysipelotrichaceae</taxon>
        <taxon>Holdemanella</taxon>
    </lineage>
</organism>
<protein>
    <submittedName>
        <fullName evidence="2">Uncharacterized protein</fullName>
    </submittedName>
</protein>
<keyword evidence="1" id="KW-0812">Transmembrane</keyword>
<reference evidence="2 3" key="2">
    <citation type="submission" date="2008-11" db="EMBL/GenBank/DDBJ databases">
        <title>Draft genome sequence of Eubacterium biforme (DSM 3989).</title>
        <authorList>
            <person name="Sudarsanam P."/>
            <person name="Ley R."/>
            <person name="Guruge J."/>
            <person name="Turnbaugh P.J."/>
            <person name="Mahowald M."/>
            <person name="Liep D."/>
            <person name="Gordon J."/>
        </authorList>
    </citation>
    <scope>NUCLEOTIDE SEQUENCE [LARGE SCALE GENOMIC DNA]</scope>
    <source>
        <strain evidence="2 3">DSM 3989</strain>
    </source>
</reference>
<dbReference type="Proteomes" id="UP000004315">
    <property type="component" value="Unassembled WGS sequence"/>
</dbReference>
<dbReference type="eggNOG" id="ENOG502ZPFV">
    <property type="taxonomic scope" value="Bacteria"/>
</dbReference>
<dbReference type="AlphaFoldDB" id="B7C8W9"/>
<dbReference type="EMBL" id="ABYT01000039">
    <property type="protein sequence ID" value="EEC90802.1"/>
    <property type="molecule type" value="Genomic_DNA"/>
</dbReference>
<reference evidence="2 3" key="1">
    <citation type="submission" date="2008-10" db="EMBL/GenBank/DDBJ databases">
        <authorList>
            <person name="Fulton L."/>
            <person name="Clifton S."/>
            <person name="Fulton B."/>
            <person name="Xu J."/>
            <person name="Minx P."/>
            <person name="Pepin K.H."/>
            <person name="Johnson M."/>
            <person name="Bhonagiri V."/>
            <person name="Nash W.E."/>
            <person name="Mardis E.R."/>
            <person name="Wilson R.K."/>
        </authorList>
    </citation>
    <scope>NUCLEOTIDE SEQUENCE [LARGE SCALE GENOMIC DNA]</scope>
    <source>
        <strain evidence="2 3">DSM 3989</strain>
    </source>
</reference>
<evidence type="ECO:0000313" key="2">
    <source>
        <dbReference type="EMBL" id="EEC90802.1"/>
    </source>
</evidence>
<feature type="transmembrane region" description="Helical" evidence="1">
    <location>
        <begin position="20"/>
        <end position="41"/>
    </location>
</feature>
<gene>
    <name evidence="2" type="ORF">EUBIFOR_00625</name>
</gene>
<accession>B7C8W9</accession>
<keyword evidence="3" id="KW-1185">Reference proteome</keyword>
<evidence type="ECO:0000313" key="3">
    <source>
        <dbReference type="Proteomes" id="UP000004315"/>
    </source>
</evidence>
<comment type="caution">
    <text evidence="2">The sequence shown here is derived from an EMBL/GenBank/DDBJ whole genome shotgun (WGS) entry which is preliminary data.</text>
</comment>
<keyword evidence="1" id="KW-1133">Transmembrane helix</keyword>
<proteinExistence type="predicted"/>
<sequence length="268" mass="30994">MHNILIRRLMMDKQKVENKFIYFISLLGMVMILVLIAYFFFLRNVEVDIMDNAQYTYVGENGNASVVVSAKQGELNQRMQDFLNSVKYEVSPSSDLSNGDTIHVTATYDEALANQYHYKPKSIEANVVVEGLANRYLALQDIPKTLIQDGRNAALDYVKENQDAIYKLDGKEEKTPSLDKMKIVYSAYLKSNQKKNSDRFVYIVQMTYDSEVLYYMVCIPNINDSNEIDTHNIYGEKAYLTQEELDGKDFNGYVDRVYSSKYQIEQKK</sequence>